<keyword evidence="2" id="KW-0808">Transferase</keyword>
<accession>A0A087BK34</accession>
<keyword evidence="1" id="KW-0812">Transmembrane</keyword>
<reference evidence="2 3" key="1">
    <citation type="submission" date="2014-03" db="EMBL/GenBank/DDBJ databases">
        <title>Genomics of Bifidobacteria.</title>
        <authorList>
            <person name="Ventura M."/>
            <person name="Milani C."/>
            <person name="Lugli G.A."/>
        </authorList>
    </citation>
    <scope>NUCLEOTIDE SEQUENCE [LARGE SCALE GENOMIC DNA]</scope>
    <source>
        <strain evidence="2 3">LMG 11341</strain>
    </source>
</reference>
<keyword evidence="2" id="KW-0418">Kinase</keyword>
<name>A0A087BK34_9BIFI</name>
<protein>
    <submittedName>
        <fullName evidence="2">Signal transduction histidine kinase-like protein</fullName>
    </submittedName>
</protein>
<dbReference type="EMBL" id="JGZC01000002">
    <property type="protein sequence ID" value="KFI71384.1"/>
    <property type="molecule type" value="Genomic_DNA"/>
</dbReference>
<keyword evidence="3" id="KW-1185">Reference proteome</keyword>
<keyword evidence="1" id="KW-0472">Membrane</keyword>
<organism evidence="2 3">
    <name type="scientific">Bifidobacterium merycicum</name>
    <dbReference type="NCBI Taxonomy" id="78345"/>
    <lineage>
        <taxon>Bacteria</taxon>
        <taxon>Bacillati</taxon>
        <taxon>Actinomycetota</taxon>
        <taxon>Actinomycetes</taxon>
        <taxon>Bifidobacteriales</taxon>
        <taxon>Bifidobacteriaceae</taxon>
        <taxon>Bifidobacterium</taxon>
    </lineage>
</organism>
<dbReference type="RefSeq" id="WP_033523135.1">
    <property type="nucleotide sequence ID" value="NZ_CADAXU010000003.1"/>
</dbReference>
<feature type="transmembrane region" description="Helical" evidence="1">
    <location>
        <begin position="76"/>
        <end position="94"/>
    </location>
</feature>
<feature type="transmembrane region" description="Helical" evidence="1">
    <location>
        <begin position="52"/>
        <end position="69"/>
    </location>
</feature>
<gene>
    <name evidence="2" type="ORF">BMERY_1686</name>
</gene>
<comment type="caution">
    <text evidence="2">The sequence shown here is derived from an EMBL/GenBank/DDBJ whole genome shotgun (WGS) entry which is preliminary data.</text>
</comment>
<dbReference type="Gene3D" id="3.30.565.10">
    <property type="entry name" value="Histidine kinase-like ATPase, C-terminal domain"/>
    <property type="match status" value="1"/>
</dbReference>
<feature type="transmembrane region" description="Helical" evidence="1">
    <location>
        <begin position="26"/>
        <end position="46"/>
    </location>
</feature>
<dbReference type="Proteomes" id="UP000029060">
    <property type="component" value="Unassembled WGS sequence"/>
</dbReference>
<keyword evidence="1" id="KW-1133">Transmembrane helix</keyword>
<feature type="transmembrane region" description="Helical" evidence="1">
    <location>
        <begin position="100"/>
        <end position="126"/>
    </location>
</feature>
<evidence type="ECO:0000313" key="2">
    <source>
        <dbReference type="EMBL" id="KFI71384.1"/>
    </source>
</evidence>
<dbReference type="InterPro" id="IPR036890">
    <property type="entry name" value="HATPase_C_sf"/>
</dbReference>
<sequence>MFDRFRHAVLRPTDASFFLNQTKYRALISFVFIAISAFMCIGSFSALYPGPYGWAVASVYFLTLALLAFHPVTASLFCLVVYVMLLFHPTLVAGSEEWGMFLSIAYLAFYLRRAPSVTAVVLLITMEALETYRSGMPIDYLVGTATIDLVAYLIGVLFTHEEHLSQLRLTERNQLIASDLHSAITSELSSIVLLAQSHDEHDSGGTNATLDRIKDVAQIALSNTHGLIRTLSSKDRGTACSDESTHVTDELLAYVREQDRNLQSMGFRGVVSIHVDSAPLSEDTFLLAKLCVKEIYANIARHMSKRSGEYHFGIAVTPTELAITETNPADGDPNELSSGFGLSLLRHQAEISGGTMRNGISDGMWRIDVTIPLLRLAY</sequence>
<proteinExistence type="predicted"/>
<dbReference type="eggNOG" id="COG4585">
    <property type="taxonomic scope" value="Bacteria"/>
</dbReference>
<evidence type="ECO:0000313" key="3">
    <source>
        <dbReference type="Proteomes" id="UP000029060"/>
    </source>
</evidence>
<evidence type="ECO:0000256" key="1">
    <source>
        <dbReference type="SAM" id="Phobius"/>
    </source>
</evidence>
<feature type="transmembrane region" description="Helical" evidence="1">
    <location>
        <begin position="138"/>
        <end position="158"/>
    </location>
</feature>
<dbReference type="AlphaFoldDB" id="A0A087BK34"/>
<dbReference type="GO" id="GO:0016301">
    <property type="term" value="F:kinase activity"/>
    <property type="evidence" value="ECO:0007669"/>
    <property type="project" value="UniProtKB-KW"/>
</dbReference>
<dbReference type="STRING" id="78345.BMERY_1686"/>
<dbReference type="OrthoDB" id="3236159at2"/>